<dbReference type="Proteomes" id="UP000027439">
    <property type="component" value="Unassembled WGS sequence"/>
</dbReference>
<evidence type="ECO:0000313" key="2">
    <source>
        <dbReference type="EMBL" id="KDR37021.1"/>
    </source>
</evidence>
<sequence>MTARQQASHHTIPDPSKVDGLHVKRDSAYWIYLNASVLETTRDSVAKELEQALKNKRVPKVLSQSTTHEILRLVLSLNAMVMYQGALEEADNQTAFRDACSDILTIQSVCSNRSMIVWSD</sequence>
<organism evidence="2 3">
    <name type="scientific">Caballeronia grimmiae</name>
    <dbReference type="NCBI Taxonomy" id="1071679"/>
    <lineage>
        <taxon>Bacteria</taxon>
        <taxon>Pseudomonadati</taxon>
        <taxon>Pseudomonadota</taxon>
        <taxon>Betaproteobacteria</taxon>
        <taxon>Burkholderiales</taxon>
        <taxon>Burkholderiaceae</taxon>
        <taxon>Caballeronia</taxon>
    </lineage>
</organism>
<accession>A0A069PI43</accession>
<reference evidence="2 3" key="2">
    <citation type="submission" date="2014-03" db="EMBL/GenBank/DDBJ databases">
        <title>Draft Genome Sequences of Four Burkholderia Strains.</title>
        <authorList>
            <person name="Liu X.Y."/>
            <person name="Li C.X."/>
            <person name="Xu J.H."/>
        </authorList>
    </citation>
    <scope>NUCLEOTIDE SEQUENCE [LARGE SCALE GENOMIC DNA]</scope>
    <source>
        <strain evidence="2 3">R27</strain>
    </source>
</reference>
<comment type="caution">
    <text evidence="2">The sequence shown here is derived from an EMBL/GenBank/DDBJ whole genome shotgun (WGS) entry which is preliminary data.</text>
</comment>
<evidence type="ECO:0000313" key="3">
    <source>
        <dbReference type="Proteomes" id="UP000027439"/>
    </source>
</evidence>
<name>A0A069PI43_9BURK</name>
<dbReference type="OrthoDB" id="9989536at2"/>
<proteinExistence type="predicted"/>
<dbReference type="RefSeq" id="WP_035959957.1">
    <property type="nucleotide sequence ID" value="NZ_BMEG01000005.1"/>
</dbReference>
<dbReference type="Proteomes" id="UP000597138">
    <property type="component" value="Unassembled WGS sequence"/>
</dbReference>
<evidence type="ECO:0000313" key="4">
    <source>
        <dbReference type="Proteomes" id="UP000597138"/>
    </source>
</evidence>
<dbReference type="EMBL" id="BMEG01000005">
    <property type="protein sequence ID" value="GGD78406.1"/>
    <property type="molecule type" value="Genomic_DNA"/>
</dbReference>
<reference evidence="1" key="1">
    <citation type="journal article" date="2014" name="Int. J. Syst. Evol. Microbiol.">
        <title>Complete genome of a new Firmicutes species belonging to the dominant human colonic microbiota ('Ruminococcus bicirculans') reveals two chromosomes and a selective capacity to utilize plant glucans.</title>
        <authorList>
            <consortium name="NISC Comparative Sequencing Program"/>
            <person name="Wegmann U."/>
            <person name="Louis P."/>
            <person name="Goesmann A."/>
            <person name="Henrissat B."/>
            <person name="Duncan S.H."/>
            <person name="Flint H.J."/>
        </authorList>
    </citation>
    <scope>NUCLEOTIDE SEQUENCE</scope>
    <source>
        <strain evidence="1">CGMCC 1.11013</strain>
    </source>
</reference>
<protein>
    <submittedName>
        <fullName evidence="2">Uncharacterized protein</fullName>
    </submittedName>
</protein>
<evidence type="ECO:0000313" key="1">
    <source>
        <dbReference type="EMBL" id="GGD78406.1"/>
    </source>
</evidence>
<gene>
    <name evidence="2" type="ORF">BG57_09850</name>
    <name evidence="1" type="ORF">GCM10010985_36110</name>
</gene>
<keyword evidence="4" id="KW-1185">Reference proteome</keyword>
<reference evidence="1" key="4">
    <citation type="submission" date="2024-05" db="EMBL/GenBank/DDBJ databases">
        <authorList>
            <person name="Sun Q."/>
            <person name="Zhou Y."/>
        </authorList>
    </citation>
    <scope>NUCLEOTIDE SEQUENCE</scope>
    <source>
        <strain evidence="1">CGMCC 1.11013</strain>
    </source>
</reference>
<dbReference type="AlphaFoldDB" id="A0A069PI43"/>
<reference evidence="4" key="3">
    <citation type="journal article" date="2019" name="Int. J. Syst. Evol. Microbiol.">
        <title>The Global Catalogue of Microorganisms (GCM) 10K type strain sequencing project: providing services to taxonomists for standard genome sequencing and annotation.</title>
        <authorList>
            <consortium name="The Broad Institute Genomics Platform"/>
            <consortium name="The Broad Institute Genome Sequencing Center for Infectious Disease"/>
            <person name="Wu L."/>
            <person name="Ma J."/>
        </authorList>
    </citation>
    <scope>NUCLEOTIDE SEQUENCE [LARGE SCALE GENOMIC DNA]</scope>
    <source>
        <strain evidence="4">CGMCC 1.11013</strain>
    </source>
</reference>
<dbReference type="EMBL" id="JFHE01000002">
    <property type="protein sequence ID" value="KDR37021.1"/>
    <property type="molecule type" value="Genomic_DNA"/>
</dbReference>